<evidence type="ECO:0000256" key="5">
    <source>
        <dbReference type="SAM" id="Phobius"/>
    </source>
</evidence>
<dbReference type="Proteomes" id="UP000325755">
    <property type="component" value="Chromosome"/>
</dbReference>
<evidence type="ECO:0000256" key="4">
    <source>
        <dbReference type="ARBA" id="ARBA00023136"/>
    </source>
</evidence>
<feature type="transmembrane region" description="Helical" evidence="5">
    <location>
        <begin position="114"/>
        <end position="131"/>
    </location>
</feature>
<dbReference type="GO" id="GO:0012505">
    <property type="term" value="C:endomembrane system"/>
    <property type="evidence" value="ECO:0007669"/>
    <property type="project" value="UniProtKB-SubCell"/>
</dbReference>
<feature type="transmembrane region" description="Helical" evidence="5">
    <location>
        <begin position="7"/>
        <end position="27"/>
    </location>
</feature>
<reference evidence="6 7" key="1">
    <citation type="submission" date="2019-09" db="EMBL/GenBank/DDBJ databases">
        <title>Ecophysiology of the spiral-shaped methanotroph Methylospira mobilis as revealed by the complete genome sequence.</title>
        <authorList>
            <person name="Oshkin I.Y."/>
            <person name="Dedysh S.N."/>
            <person name="Miroshnikov K."/>
            <person name="Danilova O.V."/>
            <person name="Hakobyan A."/>
            <person name="Liesack W."/>
        </authorList>
    </citation>
    <scope>NUCLEOTIDE SEQUENCE [LARGE SCALE GENOMIC DNA]</scope>
    <source>
        <strain evidence="6 7">Shm1</strain>
    </source>
</reference>
<dbReference type="Pfam" id="PF04191">
    <property type="entry name" value="PEMT"/>
    <property type="match status" value="1"/>
</dbReference>
<dbReference type="KEGG" id="mmob:F6R98_07325"/>
<feature type="transmembrane region" description="Helical" evidence="5">
    <location>
        <begin position="92"/>
        <end position="108"/>
    </location>
</feature>
<keyword evidence="6" id="KW-0808">Transferase</keyword>
<proteinExistence type="predicted"/>
<dbReference type="InParanoid" id="A0A5Q0BJX4"/>
<protein>
    <submittedName>
        <fullName evidence="6">Isoprenylcysteine carboxylmethyltransferase family protein</fullName>
    </submittedName>
</protein>
<sequence length="168" mass="18382">MLLVTKILLFTALIPGMVTVFVPYQLITFTWKTSPAPQAALALPAMVIMLAGIAGYCLCVREFAVQGAGTPAPIDAPEKLVLTGLYRRTRNPMFLSILLILLAENLFFQQGVLLVYTGGVGLALHLLVLLYEEPVLRARFGPAYTAYCDAVPRWGMTALPFTADLRHD</sequence>
<dbReference type="GO" id="GO:0008168">
    <property type="term" value="F:methyltransferase activity"/>
    <property type="evidence" value="ECO:0007669"/>
    <property type="project" value="UniProtKB-KW"/>
</dbReference>
<dbReference type="GO" id="GO:0032259">
    <property type="term" value="P:methylation"/>
    <property type="evidence" value="ECO:0007669"/>
    <property type="project" value="UniProtKB-KW"/>
</dbReference>
<dbReference type="RefSeq" id="WP_153248453.1">
    <property type="nucleotide sequence ID" value="NZ_CP044205.1"/>
</dbReference>
<evidence type="ECO:0000313" key="6">
    <source>
        <dbReference type="EMBL" id="QFY42458.1"/>
    </source>
</evidence>
<keyword evidence="3 5" id="KW-1133">Transmembrane helix</keyword>
<evidence type="ECO:0000313" key="7">
    <source>
        <dbReference type="Proteomes" id="UP000325755"/>
    </source>
</evidence>
<organism evidence="6 7">
    <name type="scientific">Candidatus Methylospira mobilis</name>
    <dbReference type="NCBI Taxonomy" id="1808979"/>
    <lineage>
        <taxon>Bacteria</taxon>
        <taxon>Pseudomonadati</taxon>
        <taxon>Pseudomonadota</taxon>
        <taxon>Gammaproteobacteria</taxon>
        <taxon>Methylococcales</taxon>
        <taxon>Methylococcaceae</taxon>
        <taxon>Candidatus Methylospira</taxon>
    </lineage>
</organism>
<keyword evidence="2 5" id="KW-0812">Transmembrane</keyword>
<accession>A0A5Q0BJX4</accession>
<dbReference type="InterPro" id="IPR007318">
    <property type="entry name" value="Phopholipid_MeTrfase"/>
</dbReference>
<keyword evidence="7" id="KW-1185">Reference proteome</keyword>
<keyword evidence="4 5" id="KW-0472">Membrane</keyword>
<evidence type="ECO:0000256" key="2">
    <source>
        <dbReference type="ARBA" id="ARBA00022692"/>
    </source>
</evidence>
<comment type="subcellular location">
    <subcellularLocation>
        <location evidence="1">Endomembrane system</location>
        <topology evidence="1">Multi-pass membrane protein</topology>
    </subcellularLocation>
</comment>
<dbReference type="AlphaFoldDB" id="A0A5Q0BJX4"/>
<dbReference type="Gene3D" id="1.20.120.1630">
    <property type="match status" value="1"/>
</dbReference>
<keyword evidence="6" id="KW-0489">Methyltransferase</keyword>
<evidence type="ECO:0000256" key="3">
    <source>
        <dbReference type="ARBA" id="ARBA00022989"/>
    </source>
</evidence>
<name>A0A5Q0BJX4_9GAMM</name>
<gene>
    <name evidence="6" type="ORF">F6R98_07325</name>
</gene>
<dbReference type="OrthoDB" id="9811969at2"/>
<feature type="transmembrane region" description="Helical" evidence="5">
    <location>
        <begin position="39"/>
        <end position="59"/>
    </location>
</feature>
<dbReference type="EMBL" id="CP044205">
    <property type="protein sequence ID" value="QFY42458.1"/>
    <property type="molecule type" value="Genomic_DNA"/>
</dbReference>
<evidence type="ECO:0000256" key="1">
    <source>
        <dbReference type="ARBA" id="ARBA00004127"/>
    </source>
</evidence>